<dbReference type="EMBL" id="JAOYFB010000003">
    <property type="protein sequence ID" value="KAK4010566.1"/>
    <property type="molecule type" value="Genomic_DNA"/>
</dbReference>
<gene>
    <name evidence="4" type="ORF">OUZ56_019710</name>
</gene>
<dbReference type="Gene3D" id="1.25.40.20">
    <property type="entry name" value="Ankyrin repeat-containing domain"/>
    <property type="match status" value="3"/>
</dbReference>
<comment type="caution">
    <text evidence="4">The sequence shown here is derived from an EMBL/GenBank/DDBJ whole genome shotgun (WGS) entry which is preliminary data.</text>
</comment>
<evidence type="ECO:0000313" key="4">
    <source>
        <dbReference type="EMBL" id="KAK4010566.1"/>
    </source>
</evidence>
<reference evidence="4 5" key="1">
    <citation type="journal article" date="2023" name="Nucleic Acids Res.">
        <title>The hologenome of Daphnia magna reveals possible DNA methylation and microbiome-mediated evolution of the host genome.</title>
        <authorList>
            <person name="Chaturvedi A."/>
            <person name="Li X."/>
            <person name="Dhandapani V."/>
            <person name="Marshall H."/>
            <person name="Kissane S."/>
            <person name="Cuenca-Cambronero M."/>
            <person name="Asole G."/>
            <person name="Calvet F."/>
            <person name="Ruiz-Romero M."/>
            <person name="Marangio P."/>
            <person name="Guigo R."/>
            <person name="Rago D."/>
            <person name="Mirbahai L."/>
            <person name="Eastwood N."/>
            <person name="Colbourne J.K."/>
            <person name="Zhou J."/>
            <person name="Mallon E."/>
            <person name="Orsini L."/>
        </authorList>
    </citation>
    <scope>NUCLEOTIDE SEQUENCE [LARGE SCALE GENOMIC DNA]</scope>
    <source>
        <strain evidence="4">LRV0_1</strain>
    </source>
</reference>
<dbReference type="PROSITE" id="PS50297">
    <property type="entry name" value="ANK_REP_REGION"/>
    <property type="match status" value="1"/>
</dbReference>
<dbReference type="InterPro" id="IPR002110">
    <property type="entry name" value="Ankyrin_rpt"/>
</dbReference>
<keyword evidence="2 3" id="KW-0040">ANK repeat</keyword>
<dbReference type="Pfam" id="PF00023">
    <property type="entry name" value="Ank"/>
    <property type="match status" value="1"/>
</dbReference>
<proteinExistence type="predicted"/>
<dbReference type="InterPro" id="IPR036770">
    <property type="entry name" value="Ankyrin_rpt-contain_sf"/>
</dbReference>
<keyword evidence="1" id="KW-0677">Repeat</keyword>
<feature type="repeat" description="ANK" evidence="3">
    <location>
        <begin position="86"/>
        <end position="122"/>
    </location>
</feature>
<dbReference type="PANTHER" id="PTHR24126">
    <property type="entry name" value="ANKYRIN REPEAT, PH AND SEC7 DOMAIN CONTAINING PROTEIN SECG-RELATED"/>
    <property type="match status" value="1"/>
</dbReference>
<dbReference type="SUPFAM" id="SSF48403">
    <property type="entry name" value="Ankyrin repeat"/>
    <property type="match status" value="1"/>
</dbReference>
<protein>
    <submittedName>
        <fullName evidence="4">Uncharacterized protein</fullName>
    </submittedName>
</protein>
<keyword evidence="5" id="KW-1185">Reference proteome</keyword>
<evidence type="ECO:0000313" key="5">
    <source>
        <dbReference type="Proteomes" id="UP001234178"/>
    </source>
</evidence>
<evidence type="ECO:0000256" key="2">
    <source>
        <dbReference type="ARBA" id="ARBA00023043"/>
    </source>
</evidence>
<dbReference type="PROSITE" id="PS50088">
    <property type="entry name" value="ANK_REPEAT"/>
    <property type="match status" value="1"/>
</dbReference>
<dbReference type="PANTHER" id="PTHR24126:SF14">
    <property type="entry name" value="ANK_REP_REGION DOMAIN-CONTAINING PROTEIN"/>
    <property type="match status" value="1"/>
</dbReference>
<dbReference type="Proteomes" id="UP001234178">
    <property type="component" value="Unassembled WGS sequence"/>
</dbReference>
<sequence>MALLIACKNGQLQEVRHLVEQCGADVNQPGQLMWEEGYEQALALPLHTAVIAGHLDVVQYLVEDCKAQINMKSKSNVMLKHFFIDKGLTPLHVAVISLADQVQKDVIRCLAKNGADLSASDSNGNSCWALTFDVDVIKLLIELGMDIHETTNELLETIVEAWACSPDPSAIEVMQLLLDKGADFHKENCEGLTPLMVAAIGASCQQNWPVFEFILTQEEQPFSRPDKIMALELMGAFYINTGDSGNGLFCWRMAMGFRFDVSPALSKPTTVLSEVAGKAFDASEVENLEQLEEMAVFDPDSLIVQALLIIYRILGINSYQTWECLTKYALDCWALNDGRRFLNISMLVLECSQMEQGLWITTVDTIRRLAMSFHSLRREESDAEDRQLVSFPNVMAVLRCAANELHRYANSYNDYDDGESCNILLDCVIQLTIALISLTMTDEESFELKRCLYQLVRLDERSSRNGYNLLLLACSSSSYYFSSLELEMIDSLNIHVGQLPSAEVIRVLLEVGADPDSKDRIGNTGLHVLARAGETFTSPTVLALFEAGAHLDQTNVMRETMADILHKDSPRQANTIFLTPLEFPSLKCLSARAFHKHNMCSTFFDLIPSNFYHFKHFLLLSFSYLPNNTTSLQALYVCWKLNF</sequence>
<name>A0ABQ9ZCC7_9CRUS</name>
<dbReference type="Pfam" id="PF12796">
    <property type="entry name" value="Ank_2"/>
    <property type="match status" value="1"/>
</dbReference>
<organism evidence="4 5">
    <name type="scientific">Daphnia magna</name>
    <dbReference type="NCBI Taxonomy" id="35525"/>
    <lineage>
        <taxon>Eukaryota</taxon>
        <taxon>Metazoa</taxon>
        <taxon>Ecdysozoa</taxon>
        <taxon>Arthropoda</taxon>
        <taxon>Crustacea</taxon>
        <taxon>Branchiopoda</taxon>
        <taxon>Diplostraca</taxon>
        <taxon>Cladocera</taxon>
        <taxon>Anomopoda</taxon>
        <taxon>Daphniidae</taxon>
        <taxon>Daphnia</taxon>
    </lineage>
</organism>
<dbReference type="SMART" id="SM00248">
    <property type="entry name" value="ANK"/>
    <property type="match status" value="8"/>
</dbReference>
<accession>A0ABQ9ZCC7</accession>
<evidence type="ECO:0000256" key="1">
    <source>
        <dbReference type="ARBA" id="ARBA00022737"/>
    </source>
</evidence>
<evidence type="ECO:0000256" key="3">
    <source>
        <dbReference type="PROSITE-ProRule" id="PRU00023"/>
    </source>
</evidence>